<protein>
    <submittedName>
        <fullName evidence="4">Serpentine Receptor, class T</fullName>
    </submittedName>
</protein>
<keyword evidence="2" id="KW-0472">Membrane</keyword>
<accession>A0A1I7ZBU8</accession>
<keyword evidence="3" id="KW-1185">Reference proteome</keyword>
<feature type="transmembrane region" description="Helical" evidence="2">
    <location>
        <begin position="238"/>
        <end position="258"/>
    </location>
</feature>
<organism evidence="3 4">
    <name type="scientific">Steinernema glaseri</name>
    <dbReference type="NCBI Taxonomy" id="37863"/>
    <lineage>
        <taxon>Eukaryota</taxon>
        <taxon>Metazoa</taxon>
        <taxon>Ecdysozoa</taxon>
        <taxon>Nematoda</taxon>
        <taxon>Chromadorea</taxon>
        <taxon>Rhabditida</taxon>
        <taxon>Tylenchina</taxon>
        <taxon>Panagrolaimomorpha</taxon>
        <taxon>Strongyloidoidea</taxon>
        <taxon>Steinernematidae</taxon>
        <taxon>Steinernema</taxon>
    </lineage>
</organism>
<sequence length="369" mass="42238">MSLCLEKCIHYYFHCSSNNPLNHESMTRPSADNVVTHLCFAFVAAYKHSTNANPDHRPPLDSTEKTVGSDGRLQDGRRSCVHRGIILISASVLKADIRKSVFLTNKKYKNQECYRIMALIGVVQLLVTPACFMFGYMSIFNVDPFHIGSFTIKLFSASIRLDVLLGFVLALNRLRIMAELNLPAATTKVLIGISFFYGAYTFLAVLSPYCGYTALPGHYFPEYDYTRPYTWLLTKSNAIILIGTCSMTFLIYILLFFFMVRLHYKTDKFAINHKEANVLLYAVTRFSIDVSLLAINYIIEMPQIRWVHFLIGQTYMFSSLLLSPVIYLLFTNVRYDFCPALRRRISVASRVQSAVPESPKIENIRNFHR</sequence>
<dbReference type="Proteomes" id="UP000095287">
    <property type="component" value="Unplaced"/>
</dbReference>
<keyword evidence="2" id="KW-1133">Transmembrane helix</keyword>
<dbReference type="AlphaFoldDB" id="A0A1I7ZBU8"/>
<feature type="compositionally biased region" description="Basic and acidic residues" evidence="1">
    <location>
        <begin position="54"/>
        <end position="64"/>
    </location>
</feature>
<feature type="region of interest" description="Disordered" evidence="1">
    <location>
        <begin position="52"/>
        <end position="75"/>
    </location>
</feature>
<evidence type="ECO:0000313" key="3">
    <source>
        <dbReference type="Proteomes" id="UP000095287"/>
    </source>
</evidence>
<feature type="transmembrane region" description="Helical" evidence="2">
    <location>
        <begin position="145"/>
        <end position="169"/>
    </location>
</feature>
<feature type="transmembrane region" description="Helical" evidence="2">
    <location>
        <begin position="305"/>
        <end position="330"/>
    </location>
</feature>
<keyword evidence="2" id="KW-0812">Transmembrane</keyword>
<reference evidence="4" key="1">
    <citation type="submission" date="2016-11" db="UniProtKB">
        <authorList>
            <consortium name="WormBaseParasite"/>
        </authorList>
    </citation>
    <scope>IDENTIFICATION</scope>
</reference>
<evidence type="ECO:0000256" key="1">
    <source>
        <dbReference type="SAM" id="MobiDB-lite"/>
    </source>
</evidence>
<feature type="transmembrane region" description="Helical" evidence="2">
    <location>
        <begin position="278"/>
        <end position="299"/>
    </location>
</feature>
<proteinExistence type="predicted"/>
<feature type="transmembrane region" description="Helical" evidence="2">
    <location>
        <begin position="189"/>
        <end position="209"/>
    </location>
</feature>
<dbReference type="WBParaSite" id="L893_g24836.t1">
    <property type="protein sequence ID" value="L893_g24836.t1"/>
    <property type="gene ID" value="L893_g24836"/>
</dbReference>
<evidence type="ECO:0000313" key="4">
    <source>
        <dbReference type="WBParaSite" id="L893_g24836.t1"/>
    </source>
</evidence>
<name>A0A1I7ZBU8_9BILA</name>
<evidence type="ECO:0000256" key="2">
    <source>
        <dbReference type="SAM" id="Phobius"/>
    </source>
</evidence>
<feature type="transmembrane region" description="Helical" evidence="2">
    <location>
        <begin position="116"/>
        <end position="139"/>
    </location>
</feature>